<dbReference type="PANTHER" id="PTHR10353:SF175">
    <property type="entry name" value="BETA-GLUCOSIDASE 18-LIKE ISOFORM X1"/>
    <property type="match status" value="1"/>
</dbReference>
<keyword evidence="5" id="KW-1185">Reference proteome</keyword>
<evidence type="ECO:0000256" key="4">
    <source>
        <dbReference type="SAM" id="SignalP"/>
    </source>
</evidence>
<evidence type="ECO:0000256" key="2">
    <source>
        <dbReference type="ARBA" id="ARBA00022801"/>
    </source>
</evidence>
<dbReference type="InParanoid" id="A0A1S3BVA7"/>
<feature type="chain" id="PRO_5047512547" evidence="4">
    <location>
        <begin position="22"/>
        <end position="524"/>
    </location>
</feature>
<dbReference type="KEGG" id="cmo:103493887"/>
<dbReference type="InterPro" id="IPR017853">
    <property type="entry name" value="GH"/>
</dbReference>
<dbReference type="GO" id="GO:0005975">
    <property type="term" value="P:carbohydrate metabolic process"/>
    <property type="evidence" value="ECO:0007669"/>
    <property type="project" value="InterPro"/>
</dbReference>
<dbReference type="PRINTS" id="PR00131">
    <property type="entry name" value="GLHYDRLASE1"/>
</dbReference>
<dbReference type="Proteomes" id="UP001652600">
    <property type="component" value="Chromosome 7"/>
</dbReference>
<keyword evidence="4" id="KW-0732">Signal</keyword>
<dbReference type="InterPro" id="IPR033132">
    <property type="entry name" value="GH_1_N_CS"/>
</dbReference>
<organism evidence="5 6">
    <name type="scientific">Cucumis melo</name>
    <name type="common">Muskmelon</name>
    <dbReference type="NCBI Taxonomy" id="3656"/>
    <lineage>
        <taxon>Eukaryota</taxon>
        <taxon>Viridiplantae</taxon>
        <taxon>Streptophyta</taxon>
        <taxon>Embryophyta</taxon>
        <taxon>Tracheophyta</taxon>
        <taxon>Spermatophyta</taxon>
        <taxon>Magnoliopsida</taxon>
        <taxon>eudicotyledons</taxon>
        <taxon>Gunneridae</taxon>
        <taxon>Pentapetalae</taxon>
        <taxon>rosids</taxon>
        <taxon>fabids</taxon>
        <taxon>Cucurbitales</taxon>
        <taxon>Cucurbitaceae</taxon>
        <taxon>Benincaseae</taxon>
        <taxon>Cucumis</taxon>
    </lineage>
</organism>
<dbReference type="SUPFAM" id="SSF51445">
    <property type="entry name" value="(Trans)glycosidases"/>
    <property type="match status" value="1"/>
</dbReference>
<keyword evidence="2" id="KW-0378">Hydrolase</keyword>
<evidence type="ECO:0000313" key="5">
    <source>
        <dbReference type="Proteomes" id="UP001652600"/>
    </source>
</evidence>
<dbReference type="Pfam" id="PF00232">
    <property type="entry name" value="Glyco_hydro_1"/>
    <property type="match status" value="1"/>
</dbReference>
<dbReference type="eggNOG" id="KOG0626">
    <property type="taxonomic scope" value="Eukaryota"/>
</dbReference>
<evidence type="ECO:0000313" key="6">
    <source>
        <dbReference type="RefSeq" id="XP_008453064.3"/>
    </source>
</evidence>
<dbReference type="GO" id="GO:0008422">
    <property type="term" value="F:beta-glucosidase activity"/>
    <property type="evidence" value="ECO:0007669"/>
    <property type="project" value="TreeGrafter"/>
</dbReference>
<name>A0A1S3BVA7_CUCME</name>
<feature type="signal peptide" evidence="4">
    <location>
        <begin position="1"/>
        <end position="21"/>
    </location>
</feature>
<evidence type="ECO:0000256" key="3">
    <source>
        <dbReference type="RuleBase" id="RU003690"/>
    </source>
</evidence>
<dbReference type="RefSeq" id="XP_008453064.3">
    <property type="nucleotide sequence ID" value="XM_008454842.3"/>
</dbReference>
<protein>
    <submittedName>
        <fullName evidence="6">Beta-glucosidase 18-like isoform X1</fullName>
    </submittedName>
</protein>
<dbReference type="Gene3D" id="3.20.20.80">
    <property type="entry name" value="Glycosidases"/>
    <property type="match status" value="1"/>
</dbReference>
<sequence length="524" mass="60211">MALIKTLQFLLILFLSAQSFAQDEEIKRSDFPNHFFFGTSTSSYQIEGGFVEDGRGKSNWDVFSHIPGKIKDNDTGDVADDHYHRFTEDIELMSSMAMNAYRFSISWTRILPKGRFGDVNRRGIIFYNKIIDNLLLKGIEPFVTIHHHDLPDELDKRYGSWMSSQMQEDFVYFAKICFEEFGDRVKHWITINEPNLVTLMAYIRGVYPPAHCSPPFGNCSAGNSDIEPLIVMHNMLLAHAKAVFLYRTHFQKKQGGSIGITAVGHMYEPLTNHEFDIEAVDRALIFNFAWVYDPIVYGDYPKEMREVFGSQLPSFSKTEKSIIKGSLDYICVNHYTTLYTKDCLHSPCSNGGDRPIKGFLDTTGYRDSVSIGDPTGVDRFFVVPRGLEKIINYIRQRYPNNPIVVTENGYSMPPSDGKTLEDIINDTKRVNFHKNYLASLVRAMRNGADVRGYFVWSLMDNFEWIDGFTTRFGLWYVDFQTLERHPKLSAHWFASFLGGNLHQLTKSSSIIDKKKNTFHSLTYD</sequence>
<dbReference type="InterPro" id="IPR001360">
    <property type="entry name" value="Glyco_hydro_1"/>
</dbReference>
<dbReference type="PANTHER" id="PTHR10353">
    <property type="entry name" value="GLYCOSYL HYDROLASE"/>
    <property type="match status" value="1"/>
</dbReference>
<gene>
    <name evidence="6" type="primary">LOC103493887</name>
</gene>
<comment type="similarity">
    <text evidence="1 3">Belongs to the glycosyl hydrolase 1 family.</text>
</comment>
<dbReference type="AlphaFoldDB" id="A0A1S3BVA7"/>
<evidence type="ECO:0000256" key="1">
    <source>
        <dbReference type="ARBA" id="ARBA00010838"/>
    </source>
</evidence>
<dbReference type="PROSITE" id="PS00653">
    <property type="entry name" value="GLYCOSYL_HYDROL_F1_2"/>
    <property type="match status" value="1"/>
</dbReference>
<accession>A0A1S3BVA7</accession>
<dbReference type="GeneID" id="103493887"/>
<reference evidence="6" key="1">
    <citation type="submission" date="2025-08" db="UniProtKB">
        <authorList>
            <consortium name="RefSeq"/>
        </authorList>
    </citation>
    <scope>IDENTIFICATION</scope>
    <source>
        <tissue evidence="6">Stem</tissue>
    </source>
</reference>
<proteinExistence type="inferred from homology"/>